<reference evidence="1" key="1">
    <citation type="submission" date="2018-02" db="EMBL/GenBank/DDBJ databases">
        <title>Rhizophora mucronata_Transcriptome.</title>
        <authorList>
            <person name="Meera S.P."/>
            <person name="Sreeshan A."/>
            <person name="Augustine A."/>
        </authorList>
    </citation>
    <scope>NUCLEOTIDE SEQUENCE</scope>
    <source>
        <tissue evidence="1">Leaf</tissue>
    </source>
</reference>
<proteinExistence type="predicted"/>
<name>A0A2P2QIE7_RHIMU</name>
<dbReference type="EMBL" id="GGEC01086267">
    <property type="protein sequence ID" value="MBX66751.1"/>
    <property type="molecule type" value="Transcribed_RNA"/>
</dbReference>
<accession>A0A2P2QIE7</accession>
<protein>
    <submittedName>
        <fullName evidence="1">Uncharacterized protein</fullName>
    </submittedName>
</protein>
<sequence length="37" mass="3852">MVMAPIVGLSVKDLFAFVSCPGRGFGKPTCFQSSADS</sequence>
<organism evidence="1">
    <name type="scientific">Rhizophora mucronata</name>
    <name type="common">Asiatic mangrove</name>
    <dbReference type="NCBI Taxonomy" id="61149"/>
    <lineage>
        <taxon>Eukaryota</taxon>
        <taxon>Viridiplantae</taxon>
        <taxon>Streptophyta</taxon>
        <taxon>Embryophyta</taxon>
        <taxon>Tracheophyta</taxon>
        <taxon>Spermatophyta</taxon>
        <taxon>Magnoliopsida</taxon>
        <taxon>eudicotyledons</taxon>
        <taxon>Gunneridae</taxon>
        <taxon>Pentapetalae</taxon>
        <taxon>rosids</taxon>
        <taxon>fabids</taxon>
        <taxon>Malpighiales</taxon>
        <taxon>Rhizophoraceae</taxon>
        <taxon>Rhizophora</taxon>
    </lineage>
</organism>
<dbReference type="AlphaFoldDB" id="A0A2P2QIE7"/>
<evidence type="ECO:0000313" key="1">
    <source>
        <dbReference type="EMBL" id="MBX66751.1"/>
    </source>
</evidence>